<gene>
    <name evidence="1" type="ordered locus">Sked_15000</name>
</gene>
<proteinExistence type="predicted"/>
<evidence type="ECO:0000313" key="2">
    <source>
        <dbReference type="Proteomes" id="UP000000322"/>
    </source>
</evidence>
<protein>
    <recommendedName>
        <fullName evidence="3">YbdD/YjiX family protein</fullName>
    </recommendedName>
</protein>
<dbReference type="STRING" id="446469.Sked_15000"/>
<dbReference type="InterPro" id="IPR007423">
    <property type="entry name" value="Sel_put"/>
</dbReference>
<name>D1BFS5_SANKS</name>
<organism evidence="1 2">
    <name type="scientific">Sanguibacter keddieii (strain ATCC 51767 / DSM 10542 / NCFB 3025 / ST-74)</name>
    <dbReference type="NCBI Taxonomy" id="446469"/>
    <lineage>
        <taxon>Bacteria</taxon>
        <taxon>Bacillati</taxon>
        <taxon>Actinomycetota</taxon>
        <taxon>Actinomycetes</taxon>
        <taxon>Micrococcales</taxon>
        <taxon>Sanguibacteraceae</taxon>
        <taxon>Sanguibacter</taxon>
    </lineage>
</organism>
<dbReference type="Proteomes" id="UP000000322">
    <property type="component" value="Chromosome"/>
</dbReference>
<dbReference type="HOGENOM" id="CLU_171734_2_1_11"/>
<dbReference type="RefSeq" id="WP_012866505.1">
    <property type="nucleotide sequence ID" value="NC_013521.1"/>
</dbReference>
<dbReference type="EMBL" id="CP001819">
    <property type="protein sequence ID" value="ACZ21436.1"/>
    <property type="molecule type" value="Genomic_DNA"/>
</dbReference>
<evidence type="ECO:0008006" key="3">
    <source>
        <dbReference type="Google" id="ProtNLM"/>
    </source>
</evidence>
<evidence type="ECO:0000313" key="1">
    <source>
        <dbReference type="EMBL" id="ACZ21436.1"/>
    </source>
</evidence>
<dbReference type="eggNOG" id="COG2879">
    <property type="taxonomic scope" value="Bacteria"/>
</dbReference>
<accession>D1BFS5</accession>
<sequence>MRLLVRWLRAVRWYVHELMGDTAYARYVRRHASAHPGAEPLSERDYWRKRTADQEAAPVSRCC</sequence>
<dbReference type="Pfam" id="PF04328">
    <property type="entry name" value="Sel_put"/>
    <property type="match status" value="1"/>
</dbReference>
<keyword evidence="2" id="KW-1185">Reference proteome</keyword>
<dbReference type="KEGG" id="ske:Sked_15000"/>
<dbReference type="AlphaFoldDB" id="D1BFS5"/>
<reference evidence="1 2" key="1">
    <citation type="journal article" date="2009" name="Stand. Genomic Sci.">
        <title>Complete genome sequence of Sanguibacter keddieii type strain (ST-74).</title>
        <authorList>
            <person name="Ivanova N."/>
            <person name="Sikorski J."/>
            <person name="Sims D."/>
            <person name="Brettin T."/>
            <person name="Detter J.C."/>
            <person name="Han C."/>
            <person name="Lapidus A."/>
            <person name="Copeland A."/>
            <person name="Glavina Del Rio T."/>
            <person name="Nolan M."/>
            <person name="Chen F."/>
            <person name="Lucas S."/>
            <person name="Tice H."/>
            <person name="Cheng J.F."/>
            <person name="Bruce D."/>
            <person name="Goodwin L."/>
            <person name="Pitluck S."/>
            <person name="Pati A."/>
            <person name="Mavromatis K."/>
            <person name="Chen A."/>
            <person name="Palaniappan K."/>
            <person name="D'haeseleer P."/>
            <person name="Chain P."/>
            <person name="Bristow J."/>
            <person name="Eisen J.A."/>
            <person name="Markowitz V."/>
            <person name="Hugenholtz P."/>
            <person name="Goker M."/>
            <person name="Pukall R."/>
            <person name="Klenk H.P."/>
            <person name="Kyrpides N.C."/>
        </authorList>
    </citation>
    <scope>NUCLEOTIDE SEQUENCE [LARGE SCALE GENOMIC DNA]</scope>
    <source>
        <strain evidence="2">ATCC 51767 / DSM 10542 / NCFB 3025 / ST-74</strain>
    </source>
</reference>